<dbReference type="CDD" id="cd02213">
    <property type="entry name" value="cupin_PMI_typeII_C"/>
    <property type="match status" value="1"/>
</dbReference>
<evidence type="ECO:0000259" key="11">
    <source>
        <dbReference type="Pfam" id="PF22640"/>
    </source>
</evidence>
<dbReference type="Pfam" id="PF22640">
    <property type="entry name" value="ManC_GMP_beta-helix"/>
    <property type="match status" value="1"/>
</dbReference>
<accession>A0AA49FJA9</accession>
<evidence type="ECO:0000256" key="5">
    <source>
        <dbReference type="ARBA" id="ARBA00022741"/>
    </source>
</evidence>
<dbReference type="Pfam" id="PF01050">
    <property type="entry name" value="MannoseP_isomer"/>
    <property type="match status" value="1"/>
</dbReference>
<dbReference type="InterPro" id="IPR006375">
    <property type="entry name" value="Man1P_GuaTrfase/Man6P_Isoase"/>
</dbReference>
<keyword evidence="3 12" id="KW-0808">Transferase</keyword>
<sequence>MRAFIPVILSGGAGTRLWPVSREALPKPFIKLPDGESLLAKTLLRAAALPDVTEVLTVTNRDHYFLTRDEYELCDPPLGLPPLDYLLEPFGRNTAPAIAAAALHVAARHGPDAALLVLPADHLIADHAAFAAAVAQARELAAEGWLATFGIRPTGPESGFGYIEAGEALDRGHRVVRFIEKPTREKAAEYLAAGNFTWNSGMFCFTAGALADALREHAPDLLAAVEATLAATDFDKPPPVLAAERFRQAPDISIDYAVMERAGRVAVVPAAFDWSDIGSWNALAELTAADGCGNRVSGEAVLVDAANCFVQGCERVVAAVGVKDLLIVDTADALLVADRSRAQDVKAVVQQLRLTAHDSVRHHRTVHRPWGTYTVLEEGDRFKIKRIAVKPGASLSLQMHHHRSEHWVVVSGMARVVNGEREIFVRTDESTYIPAGTAHRLSNPGVIDCVMIEVQTGDYLGEDDIVRFEDKYGRSPDTSGRCGAPGG</sequence>
<dbReference type="SUPFAM" id="SSF53448">
    <property type="entry name" value="Nucleotide-diphospho-sugar transferases"/>
    <property type="match status" value="1"/>
</dbReference>
<dbReference type="NCBIfam" id="TIGR01479">
    <property type="entry name" value="GMP_PMI"/>
    <property type="match status" value="1"/>
</dbReference>
<dbReference type="Gene3D" id="2.60.120.10">
    <property type="entry name" value="Jelly Rolls"/>
    <property type="match status" value="1"/>
</dbReference>
<feature type="domain" description="Mannose-6-phosphate isomerase type II C-terminal" evidence="10">
    <location>
        <begin position="358"/>
        <end position="470"/>
    </location>
</feature>
<dbReference type="PANTHER" id="PTHR46390:SF1">
    <property type="entry name" value="MANNOSE-1-PHOSPHATE GUANYLYLTRANSFERASE"/>
    <property type="match status" value="1"/>
</dbReference>
<dbReference type="FunFam" id="3.90.550.10:FF:000046">
    <property type="entry name" value="Mannose-1-phosphate guanylyltransferase (GDP)"/>
    <property type="match status" value="1"/>
</dbReference>
<dbReference type="InterPro" id="IPR049577">
    <property type="entry name" value="GMPP_N"/>
</dbReference>
<reference evidence="12" key="1">
    <citation type="journal article" date="2023" name="Nat. Microbiol.">
        <title>Enrichment and characterization of a nitric oxide-reducing microbial community in a continuous bioreactor.</title>
        <authorList>
            <person name="Garrido-Amador P."/>
            <person name="Stortenbeker N."/>
            <person name="Wessels H.J.C.T."/>
            <person name="Speth D.R."/>
            <person name="Garcia-Heredia I."/>
            <person name="Kartal B."/>
        </authorList>
    </citation>
    <scope>NUCLEOTIDE SEQUENCE</scope>
    <source>
        <strain evidence="12">MAG1</strain>
    </source>
</reference>
<feature type="domain" description="Nucleotidyl transferase" evidence="9">
    <location>
        <begin position="6"/>
        <end position="288"/>
    </location>
</feature>
<dbReference type="Pfam" id="PF00483">
    <property type="entry name" value="NTP_transferase"/>
    <property type="match status" value="1"/>
</dbReference>
<dbReference type="CDD" id="cd02509">
    <property type="entry name" value="GDP-M1P_Guanylyltransferase"/>
    <property type="match status" value="1"/>
</dbReference>
<dbReference type="GO" id="GO:0000271">
    <property type="term" value="P:polysaccharide biosynthetic process"/>
    <property type="evidence" value="ECO:0007669"/>
    <property type="project" value="InterPro"/>
</dbReference>
<dbReference type="InterPro" id="IPR005835">
    <property type="entry name" value="NTP_transferase_dom"/>
</dbReference>
<organism evidence="12">
    <name type="scientific">Candidatus Nitricoxidivorans perseverans</name>
    <dbReference type="NCBI Taxonomy" id="2975601"/>
    <lineage>
        <taxon>Bacteria</taxon>
        <taxon>Pseudomonadati</taxon>
        <taxon>Pseudomonadota</taxon>
        <taxon>Betaproteobacteria</taxon>
        <taxon>Nitrosomonadales</taxon>
        <taxon>Sterolibacteriaceae</taxon>
        <taxon>Candidatus Nitricoxidivorans</taxon>
    </lineage>
</organism>
<dbReference type="GO" id="GO:0004475">
    <property type="term" value="F:mannose-1-phosphate guanylyltransferase (GTP) activity"/>
    <property type="evidence" value="ECO:0007669"/>
    <property type="project" value="UniProtKB-EC"/>
</dbReference>
<evidence type="ECO:0000256" key="2">
    <source>
        <dbReference type="ARBA" id="ARBA00012387"/>
    </source>
</evidence>
<evidence type="ECO:0000256" key="3">
    <source>
        <dbReference type="ARBA" id="ARBA00022679"/>
    </source>
</evidence>
<dbReference type="SUPFAM" id="SSF51182">
    <property type="entry name" value="RmlC-like cupins"/>
    <property type="match status" value="1"/>
</dbReference>
<dbReference type="InterPro" id="IPR011051">
    <property type="entry name" value="RmlC_Cupin_sf"/>
</dbReference>
<dbReference type="GO" id="GO:0005525">
    <property type="term" value="F:GTP binding"/>
    <property type="evidence" value="ECO:0007669"/>
    <property type="project" value="UniProtKB-KW"/>
</dbReference>
<evidence type="ECO:0000313" key="12">
    <source>
        <dbReference type="EMBL" id="WIM04730.1"/>
    </source>
</evidence>
<evidence type="ECO:0000256" key="7">
    <source>
        <dbReference type="ARBA" id="ARBA00047343"/>
    </source>
</evidence>
<feature type="domain" description="MannoseP isomerase/GMP-like beta-helix" evidence="11">
    <location>
        <begin position="298"/>
        <end position="352"/>
    </location>
</feature>
<dbReference type="FunFam" id="2.60.120.10:FF:000032">
    <property type="entry name" value="Mannose-1-phosphate guanylyltransferase/mannose-6-phosphate isomerase"/>
    <property type="match status" value="1"/>
</dbReference>
<dbReference type="InterPro" id="IPR014710">
    <property type="entry name" value="RmlC-like_jellyroll"/>
</dbReference>
<dbReference type="GO" id="GO:0016853">
    <property type="term" value="F:isomerase activity"/>
    <property type="evidence" value="ECO:0007669"/>
    <property type="project" value="UniProtKB-KW"/>
</dbReference>
<keyword evidence="6" id="KW-0342">GTP-binding</keyword>
<evidence type="ECO:0000256" key="8">
    <source>
        <dbReference type="RuleBase" id="RU004190"/>
    </source>
</evidence>
<dbReference type="InterPro" id="IPR054566">
    <property type="entry name" value="ManC/GMP-like_b-helix"/>
</dbReference>
<dbReference type="EC" id="2.7.7.13" evidence="2"/>
<comment type="catalytic activity">
    <reaction evidence="7">
        <text>alpha-D-mannose 1-phosphate + GTP + H(+) = GDP-alpha-D-mannose + diphosphate</text>
        <dbReference type="Rhea" id="RHEA:15229"/>
        <dbReference type="ChEBI" id="CHEBI:15378"/>
        <dbReference type="ChEBI" id="CHEBI:33019"/>
        <dbReference type="ChEBI" id="CHEBI:37565"/>
        <dbReference type="ChEBI" id="CHEBI:57527"/>
        <dbReference type="ChEBI" id="CHEBI:58409"/>
        <dbReference type="EC" id="2.7.7.13"/>
    </reaction>
</comment>
<dbReference type="AlphaFoldDB" id="A0AA49FJA9"/>
<dbReference type="InterPro" id="IPR051161">
    <property type="entry name" value="Mannose-6P_isomerase_type2"/>
</dbReference>
<proteinExistence type="inferred from homology"/>
<keyword evidence="12" id="KW-0413">Isomerase</keyword>
<comment type="similarity">
    <text evidence="1 8">Belongs to the mannose-6-phosphate isomerase type 2 family.</text>
</comment>
<evidence type="ECO:0000256" key="6">
    <source>
        <dbReference type="ARBA" id="ARBA00023134"/>
    </source>
</evidence>
<dbReference type="Proteomes" id="UP001234916">
    <property type="component" value="Chromosome"/>
</dbReference>
<evidence type="ECO:0000256" key="4">
    <source>
        <dbReference type="ARBA" id="ARBA00022695"/>
    </source>
</evidence>
<evidence type="ECO:0000259" key="9">
    <source>
        <dbReference type="Pfam" id="PF00483"/>
    </source>
</evidence>
<keyword evidence="4 12" id="KW-0548">Nucleotidyltransferase</keyword>
<name>A0AA49FJA9_9PROT</name>
<gene>
    <name evidence="12" type="ORF">OHM77_08455</name>
</gene>
<dbReference type="GO" id="GO:0009298">
    <property type="term" value="P:GDP-mannose biosynthetic process"/>
    <property type="evidence" value="ECO:0007669"/>
    <property type="project" value="TreeGrafter"/>
</dbReference>
<protein>
    <recommendedName>
        <fullName evidence="2">mannose-1-phosphate guanylyltransferase</fullName>
        <ecNumber evidence="2">2.7.7.13</ecNumber>
    </recommendedName>
</protein>
<evidence type="ECO:0000259" key="10">
    <source>
        <dbReference type="Pfam" id="PF01050"/>
    </source>
</evidence>
<dbReference type="InterPro" id="IPR001538">
    <property type="entry name" value="Man6P_isomerase-2_C"/>
</dbReference>
<dbReference type="KEGG" id="npv:OHM77_08455"/>
<dbReference type="InterPro" id="IPR029044">
    <property type="entry name" value="Nucleotide-diphossugar_trans"/>
</dbReference>
<evidence type="ECO:0000256" key="1">
    <source>
        <dbReference type="ARBA" id="ARBA00006115"/>
    </source>
</evidence>
<dbReference type="EMBL" id="CP107246">
    <property type="protein sequence ID" value="WIM04730.1"/>
    <property type="molecule type" value="Genomic_DNA"/>
</dbReference>
<dbReference type="PANTHER" id="PTHR46390">
    <property type="entry name" value="MANNOSE-1-PHOSPHATE GUANYLYLTRANSFERASE"/>
    <property type="match status" value="1"/>
</dbReference>
<keyword evidence="5" id="KW-0547">Nucleotide-binding</keyword>
<dbReference type="Gene3D" id="3.90.550.10">
    <property type="entry name" value="Spore Coat Polysaccharide Biosynthesis Protein SpsA, Chain A"/>
    <property type="match status" value="1"/>
</dbReference>